<keyword evidence="1" id="KW-0547">Nucleotide-binding</keyword>
<dbReference type="PANTHER" id="PTHR11909">
    <property type="entry name" value="CASEIN KINASE-RELATED"/>
    <property type="match status" value="1"/>
</dbReference>
<protein>
    <recommendedName>
        <fullName evidence="3">Protein kinase domain-containing protein</fullName>
    </recommendedName>
</protein>
<feature type="domain" description="Protein kinase" evidence="3">
    <location>
        <begin position="14"/>
        <end position="283"/>
    </location>
</feature>
<gene>
    <name evidence="4" type="ORF">HGRIS_005740</name>
</gene>
<dbReference type="InterPro" id="IPR017441">
    <property type="entry name" value="Protein_kinase_ATP_BS"/>
</dbReference>
<dbReference type="PROSITE" id="PS00107">
    <property type="entry name" value="PROTEIN_KINASE_ATP"/>
    <property type="match status" value="1"/>
</dbReference>
<dbReference type="Pfam" id="PF00069">
    <property type="entry name" value="Pkinase"/>
    <property type="match status" value="1"/>
</dbReference>
<dbReference type="InterPro" id="IPR011009">
    <property type="entry name" value="Kinase-like_dom_sf"/>
</dbReference>
<evidence type="ECO:0000259" key="3">
    <source>
        <dbReference type="PROSITE" id="PS50011"/>
    </source>
</evidence>
<dbReference type="SUPFAM" id="SSF56112">
    <property type="entry name" value="Protein kinase-like (PK-like)"/>
    <property type="match status" value="1"/>
</dbReference>
<proteinExistence type="predicted"/>
<evidence type="ECO:0000256" key="1">
    <source>
        <dbReference type="PROSITE-ProRule" id="PRU10141"/>
    </source>
</evidence>
<feature type="region of interest" description="Disordered" evidence="2">
    <location>
        <begin position="359"/>
        <end position="378"/>
    </location>
</feature>
<reference evidence="5" key="1">
    <citation type="submission" date="2024-06" db="EMBL/GenBank/DDBJ databases">
        <title>Multi-omics analyses provide insights into the biosynthesis of the anticancer antibiotic pleurotin in Hohenbuehelia grisea.</title>
        <authorList>
            <person name="Weaver J.A."/>
            <person name="Alberti F."/>
        </authorList>
    </citation>
    <scope>NUCLEOTIDE SEQUENCE [LARGE SCALE GENOMIC DNA]</scope>
    <source>
        <strain evidence="5">T-177</strain>
    </source>
</reference>
<keyword evidence="1" id="KW-0067">ATP-binding</keyword>
<feature type="region of interest" description="Disordered" evidence="2">
    <location>
        <begin position="298"/>
        <end position="326"/>
    </location>
</feature>
<dbReference type="PROSITE" id="PS50011">
    <property type="entry name" value="PROTEIN_KINASE_DOM"/>
    <property type="match status" value="1"/>
</dbReference>
<organism evidence="4 5">
    <name type="scientific">Hohenbuehelia grisea</name>
    <dbReference type="NCBI Taxonomy" id="104357"/>
    <lineage>
        <taxon>Eukaryota</taxon>
        <taxon>Fungi</taxon>
        <taxon>Dikarya</taxon>
        <taxon>Basidiomycota</taxon>
        <taxon>Agaricomycotina</taxon>
        <taxon>Agaricomycetes</taxon>
        <taxon>Agaricomycetidae</taxon>
        <taxon>Agaricales</taxon>
        <taxon>Pleurotineae</taxon>
        <taxon>Pleurotaceae</taxon>
        <taxon>Hohenbuehelia</taxon>
    </lineage>
</organism>
<dbReference type="Proteomes" id="UP001556367">
    <property type="component" value="Unassembled WGS sequence"/>
</dbReference>
<dbReference type="Gene3D" id="1.10.510.10">
    <property type="entry name" value="Transferase(Phosphotransferase) domain 1"/>
    <property type="match status" value="1"/>
</dbReference>
<evidence type="ECO:0000313" key="5">
    <source>
        <dbReference type="Proteomes" id="UP001556367"/>
    </source>
</evidence>
<evidence type="ECO:0000256" key="2">
    <source>
        <dbReference type="SAM" id="MobiDB-lite"/>
    </source>
</evidence>
<dbReference type="EMBL" id="JASNQZ010000001">
    <property type="protein sequence ID" value="KAL0960714.1"/>
    <property type="molecule type" value="Genomic_DNA"/>
</dbReference>
<feature type="region of interest" description="Disordered" evidence="2">
    <location>
        <begin position="386"/>
        <end position="408"/>
    </location>
</feature>
<dbReference type="InterPro" id="IPR050235">
    <property type="entry name" value="CK1_Ser-Thr_kinase"/>
</dbReference>
<dbReference type="SMART" id="SM00220">
    <property type="entry name" value="S_TKc"/>
    <property type="match status" value="1"/>
</dbReference>
<feature type="region of interest" description="Disordered" evidence="2">
    <location>
        <begin position="465"/>
        <end position="486"/>
    </location>
</feature>
<feature type="binding site" evidence="1">
    <location>
        <position position="43"/>
    </location>
    <ligand>
        <name>ATP</name>
        <dbReference type="ChEBI" id="CHEBI:30616"/>
    </ligand>
</feature>
<dbReference type="CDD" id="cd14016">
    <property type="entry name" value="STKc_CK1"/>
    <property type="match status" value="1"/>
</dbReference>
<dbReference type="InterPro" id="IPR000719">
    <property type="entry name" value="Prot_kinase_dom"/>
</dbReference>
<keyword evidence="5" id="KW-1185">Reference proteome</keyword>
<evidence type="ECO:0000313" key="4">
    <source>
        <dbReference type="EMBL" id="KAL0960714.1"/>
    </source>
</evidence>
<comment type="caution">
    <text evidence="4">The sequence shown here is derived from an EMBL/GenBank/DDBJ whole genome shotgun (WGS) entry which is preliminary data.</text>
</comment>
<accession>A0ABR3JYN0</accession>
<sequence length="550" mass="61656">MSNDARPPRVLANWYLSECLGSGYSGSIYRAQHVHSGRVVALKVQNVDHECPTNRYERRFYPALQGGEGMPLLYAAGVEGDWDYLAIELLGPSLDSLLRKSGQDAMDLRSVCCIAMQVISRLEIMHARGILHRDIQLGNCTIGLAPNDKKIYMIDFGFSKQYIDPYTRRHIPDSKAKRDFIGNYWFSSIGVHCKGKVPSRRDDMEAAALMFIHLLTPRGLPWTRNGVPKTDDAHARLKQAKRHARPEDLCRDIPSEFEEFLRYCRRLKFEEQPDYAQWREEFRSLAVEQGFPNDDAFVWPPPPIPEQNVYRSPTKTPRRTPAPMDPDDMEDILRGLGNLDLGGQRVVLGDRQNIANGVRAAQQGSGKKPGALIKPKPKQNIIISINSSSEGSQDSRTPAPPVRQQSKALQLSQLRVRVGDARDNAALGQAVLDFVGVMRGCTSKNLTKEGFAFLDALHKKLADPEAFAQPMRTSRSRTSSDRATDPLRPQEKLSIVRRLNLTVQQAKSSQALAKMVTEFGTVTNRSTGRTITKDGFAFFEGLATKLRTLQ</sequence>
<name>A0ABR3JYN0_9AGAR</name>